<keyword evidence="1" id="KW-0732">Signal</keyword>
<evidence type="ECO:0000256" key="1">
    <source>
        <dbReference type="SAM" id="SignalP"/>
    </source>
</evidence>
<reference evidence="2" key="2">
    <citation type="submission" date="2011-02" db="EMBL/GenBank/DDBJ databases">
        <authorList>
            <person name="MacLean D."/>
        </authorList>
    </citation>
    <scope>NUCLEOTIDE SEQUENCE</scope>
</reference>
<evidence type="ECO:0000313" key="2">
    <source>
        <dbReference type="EMBL" id="CCA26372.1"/>
    </source>
</evidence>
<reference evidence="2" key="1">
    <citation type="journal article" date="2011" name="PLoS Biol.">
        <title>Gene gain and loss during evolution of obligate parasitism in the white rust pathogen of Arabidopsis thaliana.</title>
        <authorList>
            <person name="Kemen E."/>
            <person name="Gardiner A."/>
            <person name="Schultz-Larsen T."/>
            <person name="Kemen A.C."/>
            <person name="Balmuth A.L."/>
            <person name="Robert-Seilaniantz A."/>
            <person name="Bailey K."/>
            <person name="Holub E."/>
            <person name="Studholme D.J."/>
            <person name="Maclean D."/>
            <person name="Jones J.D."/>
        </authorList>
    </citation>
    <scope>NUCLEOTIDE SEQUENCE</scope>
</reference>
<proteinExistence type="predicted"/>
<feature type="signal peptide" evidence="1">
    <location>
        <begin position="1"/>
        <end position="20"/>
    </location>
</feature>
<gene>
    <name evidence="2" type="primary">AlNc14C368G11069</name>
    <name evidence="2" type="ORF">ALNC14_125160</name>
</gene>
<dbReference type="HOGENOM" id="CLU_2241632_0_0_1"/>
<dbReference type="EMBL" id="FR824413">
    <property type="protein sequence ID" value="CCA26372.1"/>
    <property type="molecule type" value="Genomic_DNA"/>
</dbReference>
<organism evidence="2">
    <name type="scientific">Albugo laibachii Nc14</name>
    <dbReference type="NCBI Taxonomy" id="890382"/>
    <lineage>
        <taxon>Eukaryota</taxon>
        <taxon>Sar</taxon>
        <taxon>Stramenopiles</taxon>
        <taxon>Oomycota</taxon>
        <taxon>Peronosporomycetes</taxon>
        <taxon>Albuginales</taxon>
        <taxon>Albuginaceae</taxon>
        <taxon>Albugo</taxon>
    </lineage>
</organism>
<protein>
    <submittedName>
        <fullName evidence="2">AlNc14C368G11069 protein</fullName>
    </submittedName>
</protein>
<accession>F0WY23</accession>
<dbReference type="AlphaFoldDB" id="F0WY23"/>
<feature type="chain" id="PRO_5003261819" evidence="1">
    <location>
        <begin position="21"/>
        <end position="105"/>
    </location>
</feature>
<name>F0WY23_9STRA</name>
<sequence length="105" mass="12020">MCFKCHQIVLLILFKCSTISHLLVNGASKCDFAITELNKLTNRFVESFHITHFPSTSPTIINLTFDLLDSQVSIISVEDMQTLIDRPRQDFAMQIKDVFQKNTGR</sequence>